<protein>
    <submittedName>
        <fullName evidence="1">DRC1 protein</fullName>
    </submittedName>
</protein>
<dbReference type="GO" id="GO:0003352">
    <property type="term" value="P:regulation of cilium movement"/>
    <property type="evidence" value="ECO:0007669"/>
    <property type="project" value="TreeGrafter"/>
</dbReference>
<dbReference type="GO" id="GO:0005858">
    <property type="term" value="C:axonemal dynein complex"/>
    <property type="evidence" value="ECO:0007669"/>
    <property type="project" value="InterPro"/>
</dbReference>
<reference evidence="1 2" key="1">
    <citation type="submission" date="2019-09" db="EMBL/GenBank/DDBJ databases">
        <title>Bird 10,000 Genomes (B10K) Project - Family phase.</title>
        <authorList>
            <person name="Zhang G."/>
        </authorList>
    </citation>
    <scope>NUCLEOTIDE SEQUENCE [LARGE SCALE GENOMIC DNA]</scope>
    <source>
        <strain evidence="1">B10K-DU-005-01</strain>
    </source>
</reference>
<dbReference type="InterPro" id="IPR039750">
    <property type="entry name" value="DRC1/DRC2"/>
</dbReference>
<feature type="non-terminal residue" evidence="1">
    <location>
        <position position="135"/>
    </location>
</feature>
<organism evidence="1 2">
    <name type="scientific">Nyctiprogne leucopyga</name>
    <dbReference type="NCBI Taxonomy" id="382315"/>
    <lineage>
        <taxon>Eukaryota</taxon>
        <taxon>Metazoa</taxon>
        <taxon>Chordata</taxon>
        <taxon>Craniata</taxon>
        <taxon>Vertebrata</taxon>
        <taxon>Euteleostomi</taxon>
        <taxon>Archelosauria</taxon>
        <taxon>Archosauria</taxon>
        <taxon>Dinosauria</taxon>
        <taxon>Saurischia</taxon>
        <taxon>Theropoda</taxon>
        <taxon>Coelurosauria</taxon>
        <taxon>Aves</taxon>
        <taxon>Neognathae</taxon>
        <taxon>Neoaves</taxon>
        <taxon>Strisores</taxon>
        <taxon>Caprimulgiformes</taxon>
        <taxon>Caprimulgidae</taxon>
        <taxon>Chordeilinae</taxon>
        <taxon>Nyctiprogne</taxon>
    </lineage>
</organism>
<keyword evidence="2" id="KW-1185">Reference proteome</keyword>
<gene>
    <name evidence="1" type="primary">Drc1</name>
    <name evidence="1" type="ORF">NYCLEU_R01022</name>
</gene>
<dbReference type="PANTHER" id="PTHR21625">
    <property type="entry name" value="NYD-SP28 PROTEIN"/>
    <property type="match status" value="1"/>
</dbReference>
<dbReference type="PANTHER" id="PTHR21625:SF1">
    <property type="entry name" value="DYNEIN REGULATORY COMPLEX PROTEIN 1"/>
    <property type="match status" value="1"/>
</dbReference>
<dbReference type="Proteomes" id="UP000551823">
    <property type="component" value="Unassembled WGS sequence"/>
</dbReference>
<comment type="caution">
    <text evidence="1">The sequence shown here is derived from an EMBL/GenBank/DDBJ whole genome shotgun (WGS) entry which is preliminary data.</text>
</comment>
<proteinExistence type="predicted"/>
<name>A0A7L4CR73_9AVES</name>
<evidence type="ECO:0000313" key="1">
    <source>
        <dbReference type="EMBL" id="NXW52371.1"/>
    </source>
</evidence>
<dbReference type="EMBL" id="VZZU01009973">
    <property type="protein sequence ID" value="NXW52371.1"/>
    <property type="molecule type" value="Genomic_DNA"/>
</dbReference>
<dbReference type="GO" id="GO:0060285">
    <property type="term" value="P:cilium-dependent cell motility"/>
    <property type="evidence" value="ECO:0007669"/>
    <property type="project" value="TreeGrafter"/>
</dbReference>
<evidence type="ECO:0000313" key="2">
    <source>
        <dbReference type="Proteomes" id="UP000551823"/>
    </source>
</evidence>
<dbReference type="AlphaFoldDB" id="A0A7L4CR73"/>
<dbReference type="GO" id="GO:0070286">
    <property type="term" value="P:axonemal dynein complex assembly"/>
    <property type="evidence" value="ECO:0007669"/>
    <property type="project" value="InterPro"/>
</dbReference>
<sequence>QSLAADCERITGQCKEVQRRMRHFAVSDVEKFTEVWLMNEEEAKGLMREALDADRIIHTQQLGLPWEEPHYWFLNNVGPLGHDKAKRMATKLAMEVLTGGMLVTLVALGDPSPFSMAAPSVTPLLAIARWDLTGV</sequence>
<feature type="non-terminal residue" evidence="1">
    <location>
        <position position="1"/>
    </location>
</feature>
<accession>A0A7L4CR73</accession>